<dbReference type="PANTHER" id="PTHR35201:SF4">
    <property type="entry name" value="BETA-PINACENE SYNTHASE-RELATED"/>
    <property type="match status" value="1"/>
</dbReference>
<comment type="caution">
    <text evidence="2">The sequence shown here is derived from an EMBL/GenBank/DDBJ whole genome shotgun (WGS) entry which is preliminary data.</text>
</comment>
<gene>
    <name evidence="2" type="ORF">OL497_18360</name>
</gene>
<protein>
    <recommendedName>
        <fullName evidence="1">Terpene synthase</fullName>
        <ecNumber evidence="1">4.2.3.-</ecNumber>
    </recommendedName>
</protein>
<evidence type="ECO:0000256" key="1">
    <source>
        <dbReference type="RuleBase" id="RU366034"/>
    </source>
</evidence>
<dbReference type="InterPro" id="IPR034686">
    <property type="entry name" value="Terpene_cyclase-like_2"/>
</dbReference>
<dbReference type="RefSeq" id="WP_264732693.1">
    <property type="nucleotide sequence ID" value="NZ_JAPDNR010000001.1"/>
</dbReference>
<dbReference type="InterPro" id="IPR008949">
    <property type="entry name" value="Isoprenoid_synthase_dom_sf"/>
</dbReference>
<name>A0ABT3IPZ7_9BACT</name>
<accession>A0ABT3IPZ7</accession>
<sequence>MKHNVQLASHARMQIIQKEYAALMSNGVTSFSLLELFNHGQFNLDEFCQSFRPHPYARQLKRLAQEFGEKYEIWLENAEHYITCAIYLFPTANLYRMNNILKNCAIDFYLNDTMGREVFCHLSPGEQVAANEIRERMGKLTAPFGTIAAAHPVEVSNAEMMQDIYNTSPQKWFDAFCHMYNYHIEVTHLDCNTNALGRVPSIDEYIDMRGHISGMHHTIQLIEYSDGQFLDWDWLESAGILADMKRLQYVTAAIGCLMNDLFSFEKEVIDNGSDSNLLMILALNDPALSLETVIRQSATIVRNLLLEFTTLVNQVRTRGYQQLPTHSEAVDKLDAHIGGLERCVQASWMWQVYTKRYKRHHSIWKETQLTPVIAAAI</sequence>
<reference evidence="2 3" key="1">
    <citation type="submission" date="2022-10" db="EMBL/GenBank/DDBJ databases">
        <title>Chitinophaga nivalis PC15 sp. nov., isolated from Pyeongchang county, South Korea.</title>
        <authorList>
            <person name="Trinh H.N."/>
        </authorList>
    </citation>
    <scope>NUCLEOTIDE SEQUENCE [LARGE SCALE GENOMIC DNA]</scope>
    <source>
        <strain evidence="2 3">PC14</strain>
    </source>
</reference>
<dbReference type="EMBL" id="JAPDNS010000002">
    <property type="protein sequence ID" value="MCW3485875.1"/>
    <property type="molecule type" value="Genomic_DNA"/>
</dbReference>
<dbReference type="Gene3D" id="1.10.600.10">
    <property type="entry name" value="Farnesyl Diphosphate Synthase"/>
    <property type="match status" value="1"/>
</dbReference>
<keyword evidence="3" id="KW-1185">Reference proteome</keyword>
<keyword evidence="1" id="KW-0460">Magnesium</keyword>
<evidence type="ECO:0000313" key="3">
    <source>
        <dbReference type="Proteomes" id="UP001207742"/>
    </source>
</evidence>
<evidence type="ECO:0000313" key="2">
    <source>
        <dbReference type="EMBL" id="MCW3485875.1"/>
    </source>
</evidence>
<comment type="similarity">
    <text evidence="1">Belongs to the terpene synthase family.</text>
</comment>
<dbReference type="PANTHER" id="PTHR35201">
    <property type="entry name" value="TERPENE SYNTHASE"/>
    <property type="match status" value="1"/>
</dbReference>
<keyword evidence="1" id="KW-0456">Lyase</keyword>
<organism evidence="2 3">
    <name type="scientific">Chitinophaga nivalis</name>
    <dbReference type="NCBI Taxonomy" id="2991709"/>
    <lineage>
        <taxon>Bacteria</taxon>
        <taxon>Pseudomonadati</taxon>
        <taxon>Bacteroidota</taxon>
        <taxon>Chitinophagia</taxon>
        <taxon>Chitinophagales</taxon>
        <taxon>Chitinophagaceae</taxon>
        <taxon>Chitinophaga</taxon>
    </lineage>
</organism>
<dbReference type="Pfam" id="PF19086">
    <property type="entry name" value="Terpene_syn_C_2"/>
    <property type="match status" value="1"/>
</dbReference>
<proteinExistence type="inferred from homology"/>
<dbReference type="SUPFAM" id="SSF48576">
    <property type="entry name" value="Terpenoid synthases"/>
    <property type="match status" value="1"/>
</dbReference>
<keyword evidence="1" id="KW-0479">Metal-binding</keyword>
<dbReference type="Proteomes" id="UP001207742">
    <property type="component" value="Unassembled WGS sequence"/>
</dbReference>
<comment type="cofactor">
    <cofactor evidence="1">
        <name>Mg(2+)</name>
        <dbReference type="ChEBI" id="CHEBI:18420"/>
    </cofactor>
</comment>
<dbReference type="EC" id="4.2.3.-" evidence="1"/>